<comment type="cofactor">
    <cofactor evidence="7">
        <name>Zn(2+)</name>
        <dbReference type="ChEBI" id="CHEBI:29105"/>
    </cofactor>
    <text evidence="7">Binds 1 zinc ion per subunit.</text>
</comment>
<evidence type="ECO:0000259" key="8">
    <source>
        <dbReference type="Pfam" id="PF01433"/>
    </source>
</evidence>
<keyword evidence="6 7" id="KW-0482">Metalloprotease</keyword>
<keyword evidence="4 7" id="KW-0378">Hydrolase</keyword>
<evidence type="ECO:0000256" key="6">
    <source>
        <dbReference type="ARBA" id="ARBA00023049"/>
    </source>
</evidence>
<keyword evidence="5 7" id="KW-0862">Zinc</keyword>
<evidence type="ECO:0000313" key="11">
    <source>
        <dbReference type="EMBL" id="CAK7909058.1"/>
    </source>
</evidence>
<dbReference type="InterPro" id="IPR045357">
    <property type="entry name" value="Aminopeptidase_N-like_N"/>
</dbReference>
<evidence type="ECO:0000256" key="2">
    <source>
        <dbReference type="ARBA" id="ARBA00022670"/>
    </source>
</evidence>
<dbReference type="PANTHER" id="PTHR11533">
    <property type="entry name" value="PROTEASE M1 ZINC METALLOPROTEASE"/>
    <property type="match status" value="1"/>
</dbReference>
<dbReference type="InterPro" id="IPR001930">
    <property type="entry name" value="Peptidase_M1"/>
</dbReference>
<dbReference type="InterPro" id="IPR034016">
    <property type="entry name" value="M1_APN-typ"/>
</dbReference>
<dbReference type="Pfam" id="PF11838">
    <property type="entry name" value="ERAP1_C"/>
    <property type="match status" value="1"/>
</dbReference>
<evidence type="ECO:0000256" key="4">
    <source>
        <dbReference type="ARBA" id="ARBA00022801"/>
    </source>
</evidence>
<dbReference type="InterPro" id="IPR024571">
    <property type="entry name" value="ERAP1-like_C_dom"/>
</dbReference>
<dbReference type="Gene3D" id="1.10.390.10">
    <property type="entry name" value="Neutral Protease Domain 2"/>
    <property type="match status" value="1"/>
</dbReference>
<dbReference type="CDD" id="cd09601">
    <property type="entry name" value="M1_APN-Q_like"/>
    <property type="match status" value="1"/>
</dbReference>
<gene>
    <name evidence="11" type="primary">TMA108</name>
    <name evidence="11" type="ORF">CAAN4_E13014</name>
</gene>
<dbReference type="Proteomes" id="UP001497600">
    <property type="component" value="Chromosome E"/>
</dbReference>
<evidence type="ECO:0000256" key="7">
    <source>
        <dbReference type="RuleBase" id="RU364040"/>
    </source>
</evidence>
<dbReference type="InterPro" id="IPR050344">
    <property type="entry name" value="Peptidase_M1_aminopeptidases"/>
</dbReference>
<evidence type="ECO:0000256" key="3">
    <source>
        <dbReference type="ARBA" id="ARBA00022723"/>
    </source>
</evidence>
<feature type="domain" description="Aminopeptidase N-like N-terminal" evidence="10">
    <location>
        <begin position="31"/>
        <end position="227"/>
    </location>
</feature>
<dbReference type="PANTHER" id="PTHR11533:SF299">
    <property type="entry name" value="AMINOPEPTIDASE"/>
    <property type="match status" value="1"/>
</dbReference>
<evidence type="ECO:0000256" key="1">
    <source>
        <dbReference type="ARBA" id="ARBA00010136"/>
    </source>
</evidence>
<keyword evidence="12" id="KW-1185">Reference proteome</keyword>
<dbReference type="SUPFAM" id="SSF55486">
    <property type="entry name" value="Metalloproteases ('zincins'), catalytic domain"/>
    <property type="match status" value="1"/>
</dbReference>
<keyword evidence="3 7" id="KW-0479">Metal-binding</keyword>
<evidence type="ECO:0000259" key="10">
    <source>
        <dbReference type="Pfam" id="PF17900"/>
    </source>
</evidence>
<sequence length="941" mass="107565">MSEPVESLSKSTDMLSIQSGDKLLSLANEFVPTSYGLDLNILPAKNMFNGELSITLKENSSYNGPTSEIFSVTLHSSKLVFTKAVIGDEKLKIVYNKEKETVIFSGAALANNTPQTTHVLHLTYVGQLNTIKTYSDPTFGLFKTNYLDNISGKSNNYIVATHNQPFYTKKVFPLIDEISFKVPIKLTVTTLNKFKVVSNSQLESKDPISMTENAKFSFKETPPMSGHLFALALGDLEFAELDNQEESSTPIRFYTPIGELSKASYALQVATKVLPKLESLFKYKFPLEKLDLVALPFLSDMVMENWGMITFNQHQVLRENIELDELAQQQTRQLIAHELIHQWVGNLVSFDDWKYMWLNESFATWMGNYVLSTLDLSPEDSKLYRINQIQESEQLMDRDDTVSIPSIESFMKILKTSSNSSTKTDSLFDKDIYDKGMVLLKMIGGVLGEEKTLEAIHQFLIKHAFGSVKAQDLWTEFIALSDGGVLSLIHSWIKYESYPIVTIDLTEDKKNVILDQQEERDEESKEQSHPPYHLPLQLKVIKENESSTSVLNNLIVSNERQVIENVTPETLVMVNSDRLGYYRVKYGLEYLPYLESHIKANLLSTADLISILNDYNKYIEQGGKSVERDLIVLVRVLDCFVDKSWTIDYQVLQVGLNILETINSILLNRSQYTEFGVWLEKYTTQLYEKCGGWSDLLTLRQGGYSPVEMAARNSLLSLGLHNDQFQQFGKKLFKTLTNSGINKSFTPKELMPSMFNLVMSSANQKEYKQILAFVKNSNTSVLQNSDCPIDFFQTCAVSSLCFTDNEELLNKSLNFVMTNIDSKLIELGLIGFQFKQRKNMKLKLYDWYKLHYHAWVMRSFMKSTWAVQLRSTLENITNIVLGEILVGDSDLVEKKNEFMKKFLHSLPEHGLKDKVKEYEERVDYKRSVGEAYNELKGHFKN</sequence>
<protein>
    <recommendedName>
        <fullName evidence="7">Aminopeptidase</fullName>
        <ecNumber evidence="7">3.4.11.-</ecNumber>
    </recommendedName>
</protein>
<dbReference type="InterPro" id="IPR027268">
    <property type="entry name" value="Peptidase_M4/M1_CTD_sf"/>
</dbReference>
<organism evidence="11 12">
    <name type="scientific">[Candida] anglica</name>
    <dbReference type="NCBI Taxonomy" id="148631"/>
    <lineage>
        <taxon>Eukaryota</taxon>
        <taxon>Fungi</taxon>
        <taxon>Dikarya</taxon>
        <taxon>Ascomycota</taxon>
        <taxon>Saccharomycotina</taxon>
        <taxon>Pichiomycetes</taxon>
        <taxon>Debaryomycetaceae</taxon>
        <taxon>Kurtzmaniella</taxon>
    </lineage>
</organism>
<keyword evidence="2 7" id="KW-0645">Protease</keyword>
<accession>A0ABP0EGX9</accession>
<reference evidence="11 12" key="1">
    <citation type="submission" date="2024-01" db="EMBL/GenBank/DDBJ databases">
        <authorList>
            <consortium name="Genoscope - CEA"/>
            <person name="William W."/>
        </authorList>
    </citation>
    <scope>NUCLEOTIDE SEQUENCE [LARGE SCALE GENOMIC DNA]</scope>
    <source>
        <strain evidence="11 12">29B2s-10</strain>
    </source>
</reference>
<feature type="domain" description="Peptidase M1 membrane alanine aminopeptidase" evidence="8">
    <location>
        <begin position="265"/>
        <end position="492"/>
    </location>
</feature>
<dbReference type="PRINTS" id="PR00756">
    <property type="entry name" value="ALADIPTASE"/>
</dbReference>
<dbReference type="InterPro" id="IPR014782">
    <property type="entry name" value="Peptidase_M1_dom"/>
</dbReference>
<dbReference type="Pfam" id="PF17900">
    <property type="entry name" value="Peptidase_M1_N"/>
    <property type="match status" value="1"/>
</dbReference>
<dbReference type="EC" id="3.4.11.-" evidence="7"/>
<feature type="domain" description="ERAP1-like C-terminal" evidence="9">
    <location>
        <begin position="571"/>
        <end position="858"/>
    </location>
</feature>
<keyword evidence="7" id="KW-0031">Aminopeptidase</keyword>
<dbReference type="EMBL" id="OZ004257">
    <property type="protein sequence ID" value="CAK7909058.1"/>
    <property type="molecule type" value="Genomic_DNA"/>
</dbReference>
<dbReference type="Gene3D" id="1.25.50.20">
    <property type="match status" value="1"/>
</dbReference>
<name>A0ABP0EGX9_9ASCO</name>
<dbReference type="Pfam" id="PF01433">
    <property type="entry name" value="Peptidase_M1"/>
    <property type="match status" value="1"/>
</dbReference>
<evidence type="ECO:0000259" key="9">
    <source>
        <dbReference type="Pfam" id="PF11838"/>
    </source>
</evidence>
<dbReference type="SUPFAM" id="SSF63737">
    <property type="entry name" value="Leukotriene A4 hydrolase N-terminal domain"/>
    <property type="match status" value="1"/>
</dbReference>
<dbReference type="Gene3D" id="2.60.40.1910">
    <property type="match status" value="1"/>
</dbReference>
<dbReference type="Gene3D" id="2.60.40.1730">
    <property type="entry name" value="tricorn interacting facor f3 domain"/>
    <property type="match status" value="1"/>
</dbReference>
<evidence type="ECO:0000313" key="12">
    <source>
        <dbReference type="Proteomes" id="UP001497600"/>
    </source>
</evidence>
<proteinExistence type="inferred from homology"/>
<dbReference type="InterPro" id="IPR042097">
    <property type="entry name" value="Aminopeptidase_N-like_N_sf"/>
</dbReference>
<comment type="similarity">
    <text evidence="1 7">Belongs to the peptidase M1 family.</text>
</comment>
<evidence type="ECO:0000256" key="5">
    <source>
        <dbReference type="ARBA" id="ARBA00022833"/>
    </source>
</evidence>